<dbReference type="EMBL" id="JAXOVC010000004">
    <property type="protein sequence ID" value="KAK4502305.1"/>
    <property type="molecule type" value="Genomic_DNA"/>
</dbReference>
<dbReference type="Proteomes" id="UP001305779">
    <property type="component" value="Unassembled WGS sequence"/>
</dbReference>
<gene>
    <name evidence="2" type="ORF">PRZ48_005730</name>
</gene>
<keyword evidence="3" id="KW-1185">Reference proteome</keyword>
<evidence type="ECO:0000313" key="3">
    <source>
        <dbReference type="Proteomes" id="UP001305779"/>
    </source>
</evidence>
<name>A0ABR0EMA5_ZASCE</name>
<comment type="caution">
    <text evidence="2">The sequence shown here is derived from an EMBL/GenBank/DDBJ whole genome shotgun (WGS) entry which is preliminary data.</text>
</comment>
<dbReference type="PANTHER" id="PTHR42085">
    <property type="entry name" value="F-BOX DOMAIN-CONTAINING PROTEIN"/>
    <property type="match status" value="1"/>
</dbReference>
<accession>A0ABR0EMA5</accession>
<dbReference type="PANTHER" id="PTHR42085:SF2">
    <property type="entry name" value="F-BOX DOMAIN-CONTAINING PROTEIN"/>
    <property type="match status" value="1"/>
</dbReference>
<feature type="compositionally biased region" description="Polar residues" evidence="1">
    <location>
        <begin position="36"/>
        <end position="55"/>
    </location>
</feature>
<proteinExistence type="predicted"/>
<feature type="region of interest" description="Disordered" evidence="1">
    <location>
        <begin position="1"/>
        <end position="69"/>
    </location>
</feature>
<dbReference type="InterPro" id="IPR038883">
    <property type="entry name" value="AN11006-like"/>
</dbReference>
<protein>
    <submittedName>
        <fullName evidence="2">Uncharacterized protein</fullName>
    </submittedName>
</protein>
<evidence type="ECO:0000313" key="2">
    <source>
        <dbReference type="EMBL" id="KAK4502305.1"/>
    </source>
</evidence>
<feature type="region of interest" description="Disordered" evidence="1">
    <location>
        <begin position="402"/>
        <end position="436"/>
    </location>
</feature>
<evidence type="ECO:0000256" key="1">
    <source>
        <dbReference type="SAM" id="MobiDB-lite"/>
    </source>
</evidence>
<reference evidence="2 3" key="1">
    <citation type="journal article" date="2023" name="G3 (Bethesda)">
        <title>A chromosome-level genome assembly of Zasmidium syzygii isolated from banana leaves.</title>
        <authorList>
            <person name="van Westerhoven A.C."/>
            <person name="Mehrabi R."/>
            <person name="Talebi R."/>
            <person name="Steentjes M.B.F."/>
            <person name="Corcolon B."/>
            <person name="Chong P.A."/>
            <person name="Kema G.H.J."/>
            <person name="Seidl M.F."/>
        </authorList>
    </citation>
    <scope>NUCLEOTIDE SEQUENCE [LARGE SCALE GENOMIC DNA]</scope>
    <source>
        <strain evidence="2 3">P124</strain>
    </source>
</reference>
<sequence length="491" mass="54977">MSRRDNNLAQYIKPSKGKMYADPPPSRNSEAKVLSKNPTPSSRNSETKAEATSSLPVAPHKALSKNPISPHALRQMTRYGNTLAVIQDAFVASNGSIALYMSAPIDTLPGKGPQKWLEEKQRRVEAHTKMLEANDYSWNARATCKPAHIALSKYRPFKKLYGERKFAHRHFTYPPLPASTTSAKSVTFLDLPGEIRNRIYRLALVFDEPFELVPKAGGSKRAPGRALVACKKQFAKSLGPRKVLRVNKQVNKEASDIFYGENRFCFTAVVGWQVLRGFMATIGKDNAARLRKITVHIHWPGQDTKLNDSIDKCDLHGWDFGEVLSPEEFFEIHKPLDKVRTFEEAYQECIKIFEDAGVLESLNLVLSYGFEVFGFSDLVLDLTKFKIKPKIKLIHLNASSGWTSHESQHPLRKLGPLPPLPKPARGRNRRNAAPAEPPVIEEYKNAKVYAIAKGWEYEPGLCSDKGVYTAAKDLYWGPEGMAKAIADGEGF</sequence>
<organism evidence="2 3">
    <name type="scientific">Zasmidium cellare</name>
    <name type="common">Wine cellar mold</name>
    <name type="synonym">Racodium cellare</name>
    <dbReference type="NCBI Taxonomy" id="395010"/>
    <lineage>
        <taxon>Eukaryota</taxon>
        <taxon>Fungi</taxon>
        <taxon>Dikarya</taxon>
        <taxon>Ascomycota</taxon>
        <taxon>Pezizomycotina</taxon>
        <taxon>Dothideomycetes</taxon>
        <taxon>Dothideomycetidae</taxon>
        <taxon>Mycosphaerellales</taxon>
        <taxon>Mycosphaerellaceae</taxon>
        <taxon>Zasmidium</taxon>
    </lineage>
</organism>